<keyword evidence="3" id="KW-0413">Isomerase</keyword>
<dbReference type="InterPro" id="IPR001347">
    <property type="entry name" value="SIS_dom"/>
</dbReference>
<dbReference type="InterPro" id="IPR035466">
    <property type="entry name" value="GlmS/AgaS_SIS"/>
</dbReference>
<keyword evidence="1" id="KW-0677">Repeat</keyword>
<dbReference type="OrthoDB" id="367283at2"/>
<dbReference type="Pfam" id="PF01380">
    <property type="entry name" value="SIS"/>
    <property type="match status" value="1"/>
</dbReference>
<dbReference type="GO" id="GO:1901135">
    <property type="term" value="P:carbohydrate derivative metabolic process"/>
    <property type="evidence" value="ECO:0007669"/>
    <property type="project" value="InterPro"/>
</dbReference>
<dbReference type="RefSeq" id="WP_091485076.1">
    <property type="nucleotide sequence ID" value="NZ_LT629692.1"/>
</dbReference>
<dbReference type="Proteomes" id="UP000199009">
    <property type="component" value="Chromosome I"/>
</dbReference>
<evidence type="ECO:0000259" key="2">
    <source>
        <dbReference type="PROSITE" id="PS51464"/>
    </source>
</evidence>
<feature type="domain" description="SIS" evidence="2">
    <location>
        <begin position="1"/>
        <end position="141"/>
    </location>
</feature>
<dbReference type="PANTHER" id="PTHR10937">
    <property type="entry name" value="GLUCOSAMINE--FRUCTOSE-6-PHOSPHATE AMINOTRANSFERASE, ISOMERIZING"/>
    <property type="match status" value="1"/>
</dbReference>
<keyword evidence="4" id="KW-1185">Reference proteome</keyword>
<feature type="domain" description="SIS" evidence="2">
    <location>
        <begin position="142"/>
        <end position="266"/>
    </location>
</feature>
<dbReference type="Gene3D" id="3.40.50.10490">
    <property type="entry name" value="Glucose-6-phosphate isomerase like protein, domain 1"/>
    <property type="match status" value="3"/>
</dbReference>
<evidence type="ECO:0000313" key="4">
    <source>
        <dbReference type="Proteomes" id="UP000199009"/>
    </source>
</evidence>
<dbReference type="InterPro" id="IPR035490">
    <property type="entry name" value="GlmS/FrlB_SIS"/>
</dbReference>
<accession>A0A1G7TZ75</accession>
<organism evidence="3 4">
    <name type="scientific">Microbacterium pygmaeum</name>
    <dbReference type="NCBI Taxonomy" id="370764"/>
    <lineage>
        <taxon>Bacteria</taxon>
        <taxon>Bacillati</taxon>
        <taxon>Actinomycetota</taxon>
        <taxon>Actinomycetes</taxon>
        <taxon>Micrococcales</taxon>
        <taxon>Microbacteriaceae</taxon>
        <taxon>Microbacterium</taxon>
    </lineage>
</organism>
<evidence type="ECO:0000313" key="3">
    <source>
        <dbReference type="EMBL" id="SDG40089.1"/>
    </source>
</evidence>
<dbReference type="EMBL" id="LT629692">
    <property type="protein sequence ID" value="SDG40089.1"/>
    <property type="molecule type" value="Genomic_DNA"/>
</dbReference>
<sequence>MRGERVAVIGCGTSWFVAQSYAWLRENSGAGITDAFAASEHALAMRDYDAVLVISRSGTTTEILDLVESLRSSSPRVMALTADRDAALASLVPHAVTLDWADEQSVVQTRFATTALMALRSSLGEDVSDVIDAARAAVDEPLDPQLRASDQFTFIGRGWSVGIANEAALKLREASQLWTESYPALEYRHGPISIAQPGRVVWSLGSAPSGLAEDVANTGALFVETLSDPLVDLLRIQRLAVDLASDRGLDPDHPRSLTRAVTLATR</sequence>
<dbReference type="CDD" id="cd05009">
    <property type="entry name" value="SIS_GlmS_GlmD_2"/>
    <property type="match status" value="1"/>
</dbReference>
<dbReference type="AlphaFoldDB" id="A0A1G7TZ75"/>
<dbReference type="GO" id="GO:0016853">
    <property type="term" value="F:isomerase activity"/>
    <property type="evidence" value="ECO:0007669"/>
    <property type="project" value="UniProtKB-KW"/>
</dbReference>
<dbReference type="InterPro" id="IPR046348">
    <property type="entry name" value="SIS_dom_sf"/>
</dbReference>
<dbReference type="PROSITE" id="PS51464">
    <property type="entry name" value="SIS"/>
    <property type="match status" value="2"/>
</dbReference>
<dbReference type="GO" id="GO:0097367">
    <property type="term" value="F:carbohydrate derivative binding"/>
    <property type="evidence" value="ECO:0007669"/>
    <property type="project" value="InterPro"/>
</dbReference>
<dbReference type="STRING" id="370764.SAMN04489810_0194"/>
<reference evidence="3 4" key="1">
    <citation type="submission" date="2016-10" db="EMBL/GenBank/DDBJ databases">
        <authorList>
            <person name="de Groot N.N."/>
        </authorList>
    </citation>
    <scope>NUCLEOTIDE SEQUENCE [LARGE SCALE GENOMIC DNA]</scope>
    <source>
        <strain evidence="3 4">DSM 23142</strain>
    </source>
</reference>
<protein>
    <submittedName>
        <fullName evidence="3">Fructoselysine-6-P-deglycase FrlB with duplicated sugar isomerase (SIS) domain</fullName>
    </submittedName>
</protein>
<evidence type="ECO:0000256" key="1">
    <source>
        <dbReference type="ARBA" id="ARBA00022737"/>
    </source>
</evidence>
<gene>
    <name evidence="3" type="ORF">SAMN04489810_0194</name>
</gene>
<name>A0A1G7TZ75_9MICO</name>
<dbReference type="CDD" id="cd05008">
    <property type="entry name" value="SIS_GlmS_GlmD_1"/>
    <property type="match status" value="1"/>
</dbReference>
<proteinExistence type="predicted"/>
<dbReference type="SUPFAM" id="SSF53697">
    <property type="entry name" value="SIS domain"/>
    <property type="match status" value="1"/>
</dbReference>